<organism evidence="1">
    <name type="scientific">Gongylonema pulchrum</name>
    <dbReference type="NCBI Taxonomy" id="637853"/>
    <lineage>
        <taxon>Eukaryota</taxon>
        <taxon>Metazoa</taxon>
        <taxon>Ecdysozoa</taxon>
        <taxon>Nematoda</taxon>
        <taxon>Chromadorea</taxon>
        <taxon>Rhabditida</taxon>
        <taxon>Spirurina</taxon>
        <taxon>Spiruromorpha</taxon>
        <taxon>Spiruroidea</taxon>
        <taxon>Gongylonematidae</taxon>
        <taxon>Gongylonema</taxon>
    </lineage>
</organism>
<dbReference type="InterPro" id="IPR029044">
    <property type="entry name" value="Nucleotide-diphossugar_trans"/>
</dbReference>
<evidence type="ECO:0000313" key="1">
    <source>
        <dbReference type="WBParaSite" id="GPUH_0002267501-mRNA-1"/>
    </source>
</evidence>
<protein>
    <submittedName>
        <fullName evidence="1">Nucleotid_trans domain-containing protein</fullName>
    </submittedName>
</protein>
<reference evidence="1" key="1">
    <citation type="submission" date="2016-06" db="UniProtKB">
        <authorList>
            <consortium name="WormBaseParasite"/>
        </authorList>
    </citation>
    <scope>IDENTIFICATION</scope>
</reference>
<dbReference type="PANTHER" id="PTHR31562">
    <property type="entry name" value="PROTEIN CBG18972"/>
    <property type="match status" value="1"/>
</dbReference>
<proteinExistence type="predicted"/>
<dbReference type="WBParaSite" id="GPUH_0002267501-mRNA-1">
    <property type="protein sequence ID" value="GPUH_0002267501-mRNA-1"/>
    <property type="gene ID" value="GPUH_0002267501"/>
</dbReference>
<dbReference type="InterPro" id="IPR004988">
    <property type="entry name" value="DUF273"/>
</dbReference>
<dbReference type="Pfam" id="PF03314">
    <property type="entry name" value="DUF273"/>
    <property type="match status" value="1"/>
</dbReference>
<name>A0A183ENV7_9BILA</name>
<sequence length="189" mass="21994">LCSFFLNSNILAANRISIAIITILLNESNYEEYRLAQETFHCYALYHDYQWIVINLSANDTLRRLCPQTDFMFARHCVTARIMEERSGIQWFLFIDADMGVVNPNHLIEKWIDNSVNIIFYNRIFNHEIMAGSYLAKNTVYSQNFLRFWAEYETRLPNSVHGSDNGAIHKTKKLPDNAIVLLILAVDLP</sequence>
<accession>A0A183ENV7</accession>
<dbReference type="AlphaFoldDB" id="A0A183ENV7"/>
<dbReference type="Gene3D" id="3.90.550.10">
    <property type="entry name" value="Spore Coat Polysaccharide Biosynthesis Protein SpsA, Chain A"/>
    <property type="match status" value="1"/>
</dbReference>
<dbReference type="PANTHER" id="PTHR31562:SF2">
    <property type="entry name" value="NUCLEOTIDE-DIPHOSPHO-SUGAR TRANSFERASE"/>
    <property type="match status" value="1"/>
</dbReference>